<evidence type="ECO:0000313" key="6">
    <source>
        <dbReference type="EMBL" id="KKW12845.1"/>
    </source>
</evidence>
<gene>
    <name evidence="6" type="ORF">UY48_C0008G0020</name>
</gene>
<feature type="domain" description="tRNA/rRNA methyltransferase SpoU type" evidence="5">
    <location>
        <begin position="7"/>
        <end position="135"/>
    </location>
</feature>
<dbReference type="GO" id="GO:0005829">
    <property type="term" value="C:cytosol"/>
    <property type="evidence" value="ECO:0007669"/>
    <property type="project" value="TreeGrafter"/>
</dbReference>
<dbReference type="PANTHER" id="PTHR42786">
    <property type="entry name" value="TRNA/RRNA METHYLTRANSFERASE"/>
    <property type="match status" value="1"/>
</dbReference>
<dbReference type="GO" id="GO:0008173">
    <property type="term" value="F:RNA methyltransferase activity"/>
    <property type="evidence" value="ECO:0007669"/>
    <property type="project" value="InterPro"/>
</dbReference>
<organism evidence="6 7">
    <name type="scientific">Candidatus Gottesmanbacteria bacterium GW2011_GWB1_49_7</name>
    <dbReference type="NCBI Taxonomy" id="1618448"/>
    <lineage>
        <taxon>Bacteria</taxon>
        <taxon>Candidatus Gottesmaniibacteriota</taxon>
    </lineage>
</organism>
<dbReference type="EMBL" id="LCQD01000008">
    <property type="protein sequence ID" value="KKW12845.1"/>
    <property type="molecule type" value="Genomic_DNA"/>
</dbReference>
<dbReference type="InterPro" id="IPR029028">
    <property type="entry name" value="Alpha/beta_knot_MTases"/>
</dbReference>
<dbReference type="GO" id="GO:0002128">
    <property type="term" value="P:tRNA nucleoside ribose methylation"/>
    <property type="evidence" value="ECO:0007669"/>
    <property type="project" value="TreeGrafter"/>
</dbReference>
<dbReference type="Gene3D" id="3.40.1280.10">
    <property type="match status" value="1"/>
</dbReference>
<name>A0A0G1W2P1_9BACT</name>
<dbReference type="InterPro" id="IPR029026">
    <property type="entry name" value="tRNA_m1G_MTases_N"/>
</dbReference>
<dbReference type="GO" id="GO:0003723">
    <property type="term" value="F:RNA binding"/>
    <property type="evidence" value="ECO:0007669"/>
    <property type="project" value="InterPro"/>
</dbReference>
<accession>A0A0G1W2P1</accession>
<dbReference type="CDD" id="cd18098">
    <property type="entry name" value="SpoU-like"/>
    <property type="match status" value="1"/>
</dbReference>
<dbReference type="InterPro" id="IPR004384">
    <property type="entry name" value="RNA_MeTrfase_TrmJ/LasT"/>
</dbReference>
<keyword evidence="3 6" id="KW-0808">Transferase</keyword>
<dbReference type="AlphaFoldDB" id="A0A0G1W2P1"/>
<evidence type="ECO:0000256" key="2">
    <source>
        <dbReference type="ARBA" id="ARBA00022603"/>
    </source>
</evidence>
<evidence type="ECO:0000256" key="3">
    <source>
        <dbReference type="ARBA" id="ARBA00022679"/>
    </source>
</evidence>
<evidence type="ECO:0000313" key="7">
    <source>
        <dbReference type="Proteomes" id="UP000034588"/>
    </source>
</evidence>
<dbReference type="PANTHER" id="PTHR42786:SF6">
    <property type="entry name" value="TRNA_RRNA METHYLTRANSFERASE SPOU TYPE DOMAIN-CONTAINING PROTEIN"/>
    <property type="match status" value="1"/>
</dbReference>
<evidence type="ECO:0000256" key="4">
    <source>
        <dbReference type="ARBA" id="ARBA00022691"/>
    </source>
</evidence>
<sequence length="145" mass="15707">MGGYCCIGLDNPKTNANVGAILRAAGIFGAAMVAVRGQRYKGAGTDTMKHHRQLPLIQVDDLHMAIPYDCIPVAVDLIDGAQSLPAYIHPQRAFYIFGAEDATLGARILSWCRDIIYIPTKGCLNLAACVNVVLYDRMIKEVTAV</sequence>
<reference evidence="6 7" key="1">
    <citation type="journal article" date="2015" name="Nature">
        <title>rRNA introns, odd ribosomes, and small enigmatic genomes across a large radiation of phyla.</title>
        <authorList>
            <person name="Brown C.T."/>
            <person name="Hug L.A."/>
            <person name="Thomas B.C."/>
            <person name="Sharon I."/>
            <person name="Castelle C.J."/>
            <person name="Singh A."/>
            <person name="Wilkins M.J."/>
            <person name="Williams K.H."/>
            <person name="Banfield J.F."/>
        </authorList>
    </citation>
    <scope>NUCLEOTIDE SEQUENCE [LARGE SCALE GENOMIC DNA]</scope>
</reference>
<dbReference type="InterPro" id="IPR001537">
    <property type="entry name" value="SpoU_MeTrfase"/>
</dbReference>
<keyword evidence="4" id="KW-0949">S-adenosyl-L-methionine</keyword>
<protein>
    <submittedName>
        <fullName evidence="6">TrmH family RNA methyltransferase</fullName>
    </submittedName>
</protein>
<comment type="caution">
    <text evidence="6">The sequence shown here is derived from an EMBL/GenBank/DDBJ whole genome shotgun (WGS) entry which is preliminary data.</text>
</comment>
<evidence type="ECO:0000256" key="1">
    <source>
        <dbReference type="ARBA" id="ARBA00007228"/>
    </source>
</evidence>
<proteinExistence type="inferred from homology"/>
<dbReference type="SUPFAM" id="SSF75217">
    <property type="entry name" value="alpha/beta knot"/>
    <property type="match status" value="1"/>
</dbReference>
<evidence type="ECO:0000259" key="5">
    <source>
        <dbReference type="Pfam" id="PF00588"/>
    </source>
</evidence>
<dbReference type="Pfam" id="PF00588">
    <property type="entry name" value="SpoU_methylase"/>
    <property type="match status" value="1"/>
</dbReference>
<dbReference type="Proteomes" id="UP000034588">
    <property type="component" value="Unassembled WGS sequence"/>
</dbReference>
<comment type="similarity">
    <text evidence="1">Belongs to the class IV-like SAM-binding methyltransferase superfamily. RNA methyltransferase TrmH family.</text>
</comment>
<keyword evidence="2 6" id="KW-0489">Methyltransferase</keyword>